<name>A0A382V582_9ZZZZ</name>
<proteinExistence type="predicted"/>
<dbReference type="EMBL" id="UINC01148992">
    <property type="protein sequence ID" value="SVD41185.1"/>
    <property type="molecule type" value="Genomic_DNA"/>
</dbReference>
<gene>
    <name evidence="2" type="ORF">METZ01_LOCUS394039</name>
</gene>
<dbReference type="AlphaFoldDB" id="A0A382V582"/>
<dbReference type="Pfam" id="PF14870">
    <property type="entry name" value="PSII_BNR"/>
    <property type="match status" value="1"/>
</dbReference>
<dbReference type="PANTHER" id="PTHR47199:SF2">
    <property type="entry name" value="PHOTOSYSTEM II STABILITY_ASSEMBLY FACTOR HCF136, CHLOROPLASTIC"/>
    <property type="match status" value="1"/>
</dbReference>
<accession>A0A382V582</accession>
<sequence length="163" mass="18918">MFIFGLKLKHYLAYTLASVLIPFNILMHGCKSQQEQKPKFGRWEIVRQADWKTRFYDVFFIDHKTGWTVGNNEGNSIKEESNSVIAHTSDGGRHWTPQESGTFYPLRKIRFIDSQNGWIIGENGTILNTKDGGDHWHQQQSNTLNNLFDLHFFTDKVGWIIGD</sequence>
<evidence type="ECO:0000313" key="2">
    <source>
        <dbReference type="EMBL" id="SVD41185.1"/>
    </source>
</evidence>
<feature type="domain" description="Photosynthesis system II assembly factor Ycf48/Hcf136-like" evidence="1">
    <location>
        <begin position="108"/>
        <end position="162"/>
    </location>
</feature>
<protein>
    <recommendedName>
        <fullName evidence="1">Photosynthesis system II assembly factor Ycf48/Hcf136-like domain-containing protein</fullName>
    </recommendedName>
</protein>
<dbReference type="SUPFAM" id="SSF110296">
    <property type="entry name" value="Oligoxyloglucan reducing end-specific cellobiohydrolase"/>
    <property type="match status" value="1"/>
</dbReference>
<dbReference type="PANTHER" id="PTHR47199">
    <property type="entry name" value="PHOTOSYSTEM II STABILITY/ASSEMBLY FACTOR HCF136, CHLOROPLASTIC"/>
    <property type="match status" value="1"/>
</dbReference>
<feature type="non-terminal residue" evidence="2">
    <location>
        <position position="163"/>
    </location>
</feature>
<reference evidence="2" key="1">
    <citation type="submission" date="2018-05" db="EMBL/GenBank/DDBJ databases">
        <authorList>
            <person name="Lanie J.A."/>
            <person name="Ng W.-L."/>
            <person name="Kazmierczak K.M."/>
            <person name="Andrzejewski T.M."/>
            <person name="Davidsen T.M."/>
            <person name="Wayne K.J."/>
            <person name="Tettelin H."/>
            <person name="Glass J.I."/>
            <person name="Rusch D."/>
            <person name="Podicherti R."/>
            <person name="Tsui H.-C.T."/>
            <person name="Winkler M.E."/>
        </authorList>
    </citation>
    <scope>NUCLEOTIDE SEQUENCE</scope>
</reference>
<evidence type="ECO:0000259" key="1">
    <source>
        <dbReference type="Pfam" id="PF14870"/>
    </source>
</evidence>
<organism evidence="2">
    <name type="scientific">marine metagenome</name>
    <dbReference type="NCBI Taxonomy" id="408172"/>
    <lineage>
        <taxon>unclassified sequences</taxon>
        <taxon>metagenomes</taxon>
        <taxon>ecological metagenomes</taxon>
    </lineage>
</organism>
<dbReference type="InterPro" id="IPR028203">
    <property type="entry name" value="PSII_CF48-like_dom"/>
</dbReference>